<gene>
    <name evidence="7" type="ORF">CERSUDRAFT_120205</name>
</gene>
<feature type="transmembrane region" description="Helical" evidence="6">
    <location>
        <begin position="291"/>
        <end position="311"/>
    </location>
</feature>
<reference evidence="7 8" key="1">
    <citation type="journal article" date="2012" name="Proc. Natl. Acad. Sci. U.S.A.">
        <title>Comparative genomics of Ceriporiopsis subvermispora and Phanerochaete chrysosporium provide insight into selective ligninolysis.</title>
        <authorList>
            <person name="Fernandez-Fueyo E."/>
            <person name="Ruiz-Duenas F.J."/>
            <person name="Ferreira P."/>
            <person name="Floudas D."/>
            <person name="Hibbett D.S."/>
            <person name="Canessa P."/>
            <person name="Larrondo L.F."/>
            <person name="James T.Y."/>
            <person name="Seelenfreund D."/>
            <person name="Lobos S."/>
            <person name="Polanco R."/>
            <person name="Tello M."/>
            <person name="Honda Y."/>
            <person name="Watanabe T."/>
            <person name="Watanabe T."/>
            <person name="Ryu J.S."/>
            <person name="Kubicek C.P."/>
            <person name="Schmoll M."/>
            <person name="Gaskell J."/>
            <person name="Hammel K.E."/>
            <person name="St John F.J."/>
            <person name="Vanden Wymelenberg A."/>
            <person name="Sabat G."/>
            <person name="Splinter BonDurant S."/>
            <person name="Syed K."/>
            <person name="Yadav J.S."/>
            <person name="Doddapaneni H."/>
            <person name="Subramanian V."/>
            <person name="Lavin J.L."/>
            <person name="Oguiza J.A."/>
            <person name="Perez G."/>
            <person name="Pisabarro A.G."/>
            <person name="Ramirez L."/>
            <person name="Santoyo F."/>
            <person name="Master E."/>
            <person name="Coutinho P.M."/>
            <person name="Henrissat B."/>
            <person name="Lombard V."/>
            <person name="Magnuson J.K."/>
            <person name="Kuees U."/>
            <person name="Hori C."/>
            <person name="Igarashi K."/>
            <person name="Samejima M."/>
            <person name="Held B.W."/>
            <person name="Barry K.W."/>
            <person name="LaButti K.M."/>
            <person name="Lapidus A."/>
            <person name="Lindquist E.A."/>
            <person name="Lucas S.M."/>
            <person name="Riley R."/>
            <person name="Salamov A.A."/>
            <person name="Hoffmeister D."/>
            <person name="Schwenk D."/>
            <person name="Hadar Y."/>
            <person name="Yarden O."/>
            <person name="de Vries R.P."/>
            <person name="Wiebenga A."/>
            <person name="Stenlid J."/>
            <person name="Eastwood D."/>
            <person name="Grigoriev I.V."/>
            <person name="Berka R.M."/>
            <person name="Blanchette R.A."/>
            <person name="Kersten P."/>
            <person name="Martinez A.T."/>
            <person name="Vicuna R."/>
            <person name="Cullen D."/>
        </authorList>
    </citation>
    <scope>NUCLEOTIDE SEQUENCE [LARGE SCALE GENOMIC DNA]</scope>
    <source>
        <strain evidence="7 8">B</strain>
    </source>
</reference>
<dbReference type="AlphaFoldDB" id="M2QYK2"/>
<dbReference type="OrthoDB" id="4476201at2759"/>
<proteinExistence type="predicted"/>
<feature type="transmembrane region" description="Helical" evidence="6">
    <location>
        <begin position="491"/>
        <end position="515"/>
    </location>
</feature>
<organism evidence="7 8">
    <name type="scientific">Ceriporiopsis subvermispora (strain B)</name>
    <name type="common">White-rot fungus</name>
    <name type="synonym">Gelatoporia subvermispora</name>
    <dbReference type="NCBI Taxonomy" id="914234"/>
    <lineage>
        <taxon>Eukaryota</taxon>
        <taxon>Fungi</taxon>
        <taxon>Dikarya</taxon>
        <taxon>Basidiomycota</taxon>
        <taxon>Agaricomycotina</taxon>
        <taxon>Agaricomycetes</taxon>
        <taxon>Polyporales</taxon>
        <taxon>Gelatoporiaceae</taxon>
        <taxon>Gelatoporia</taxon>
    </lineage>
</organism>
<keyword evidence="8" id="KW-1185">Reference proteome</keyword>
<feature type="transmembrane region" description="Helical" evidence="6">
    <location>
        <begin position="431"/>
        <end position="451"/>
    </location>
</feature>
<dbReference type="InterPro" id="IPR002293">
    <property type="entry name" value="AA/rel_permease1"/>
</dbReference>
<dbReference type="Pfam" id="PF13520">
    <property type="entry name" value="AA_permease_2"/>
    <property type="match status" value="1"/>
</dbReference>
<feature type="transmembrane region" description="Helical" evidence="6">
    <location>
        <begin position="457"/>
        <end position="479"/>
    </location>
</feature>
<keyword evidence="4 6" id="KW-1133">Transmembrane helix</keyword>
<dbReference type="Proteomes" id="UP000016930">
    <property type="component" value="Unassembled WGS sequence"/>
</dbReference>
<evidence type="ECO:0000256" key="1">
    <source>
        <dbReference type="ARBA" id="ARBA00004141"/>
    </source>
</evidence>
<evidence type="ECO:0000256" key="3">
    <source>
        <dbReference type="ARBA" id="ARBA00022692"/>
    </source>
</evidence>
<feature type="transmembrane region" description="Helical" evidence="6">
    <location>
        <begin position="245"/>
        <end position="265"/>
    </location>
</feature>
<dbReference type="GO" id="GO:0022857">
    <property type="term" value="F:transmembrane transporter activity"/>
    <property type="evidence" value="ECO:0007669"/>
    <property type="project" value="InterPro"/>
</dbReference>
<dbReference type="InterPro" id="IPR004840">
    <property type="entry name" value="Amino_acid_permease_CS"/>
</dbReference>
<evidence type="ECO:0008006" key="9">
    <source>
        <dbReference type="Google" id="ProtNLM"/>
    </source>
</evidence>
<dbReference type="HOGENOM" id="CLU_004495_0_3_1"/>
<dbReference type="STRING" id="914234.M2QYK2"/>
<dbReference type="Gene3D" id="1.20.1740.10">
    <property type="entry name" value="Amino acid/polyamine transporter I"/>
    <property type="match status" value="1"/>
</dbReference>
<dbReference type="GO" id="GO:0006865">
    <property type="term" value="P:amino acid transport"/>
    <property type="evidence" value="ECO:0007669"/>
    <property type="project" value="InterPro"/>
</dbReference>
<dbReference type="PROSITE" id="PS00218">
    <property type="entry name" value="AMINO_ACID_PERMEASE_1"/>
    <property type="match status" value="1"/>
</dbReference>
<name>M2QYK2_CERS8</name>
<accession>M2QYK2</accession>
<keyword evidence="3 6" id="KW-0812">Transmembrane</keyword>
<dbReference type="PANTHER" id="PTHR45649:SF6">
    <property type="entry name" value="GABA-SPECIFIC PERMEASE"/>
    <property type="match status" value="1"/>
</dbReference>
<evidence type="ECO:0000256" key="6">
    <source>
        <dbReference type="SAM" id="Phobius"/>
    </source>
</evidence>
<feature type="transmembrane region" description="Helical" evidence="6">
    <location>
        <begin position="129"/>
        <end position="159"/>
    </location>
</feature>
<feature type="transmembrane region" description="Helical" evidence="6">
    <location>
        <begin position="171"/>
        <end position="201"/>
    </location>
</feature>
<keyword evidence="2" id="KW-0813">Transport</keyword>
<evidence type="ECO:0000256" key="2">
    <source>
        <dbReference type="ARBA" id="ARBA00022448"/>
    </source>
</evidence>
<feature type="transmembrane region" description="Helical" evidence="6">
    <location>
        <begin position="380"/>
        <end position="399"/>
    </location>
</feature>
<feature type="transmembrane region" description="Helical" evidence="6">
    <location>
        <begin position="527"/>
        <end position="546"/>
    </location>
</feature>
<protein>
    <recommendedName>
        <fullName evidence="9">APC amino acid permease</fullName>
    </recommendedName>
</protein>
<evidence type="ECO:0000313" key="7">
    <source>
        <dbReference type="EMBL" id="EMD30997.1"/>
    </source>
</evidence>
<comment type="subcellular location">
    <subcellularLocation>
        <location evidence="1">Membrane</location>
        <topology evidence="1">Multi-pass membrane protein</topology>
    </subcellularLocation>
</comment>
<keyword evidence="5 6" id="KW-0472">Membrane</keyword>
<dbReference type="GO" id="GO:0016020">
    <property type="term" value="C:membrane"/>
    <property type="evidence" value="ECO:0007669"/>
    <property type="project" value="UniProtKB-SubCell"/>
</dbReference>
<feature type="transmembrane region" description="Helical" evidence="6">
    <location>
        <begin position="323"/>
        <end position="348"/>
    </location>
</feature>
<evidence type="ECO:0000256" key="4">
    <source>
        <dbReference type="ARBA" id="ARBA00022989"/>
    </source>
</evidence>
<evidence type="ECO:0000256" key="5">
    <source>
        <dbReference type="ARBA" id="ARBA00023136"/>
    </source>
</evidence>
<feature type="transmembrane region" description="Helical" evidence="6">
    <location>
        <begin position="95"/>
        <end position="117"/>
    </location>
</feature>
<dbReference type="PANTHER" id="PTHR45649">
    <property type="entry name" value="AMINO-ACID PERMEASE BAT1"/>
    <property type="match status" value="1"/>
</dbReference>
<dbReference type="EMBL" id="KB445826">
    <property type="protein sequence ID" value="EMD30997.1"/>
    <property type="molecule type" value="Genomic_DNA"/>
</dbReference>
<sequence>MAHFRKAACSYVVYGHRYEGKCYRSSLLASHVASPCQLLTAIMDGETKFKELVDVSSRPVEDRSVSPTTGDTDAAALAELGYKQEFRRSFSAIEVFGFAFGVVGLLPSMATVLTFAIPNGGPYALVWGWAVSTFFIMFIALTLAELGSAAPTSGGLYYWTFKYAPPKWRRLLSWIVGYCNTIGLIAGVAAIDWGCAVQIFAAVSIGSDMTFTPTTRQTVGVFVALLLCHGLVASLATPVVARLQWVYISVNILLCLAVIVSLPAATPKELRNPASYAFGGVSNISGWPDGFAFVLSFLAPLWTIAGFDAPVHISEEASNARTAVPWAIILSSAIAGVIGWGVNVAMAFCMGTDMEGILASPIGQPMATIFFNSLGKRGTLAIWSMVVFTQFLMGANALITSSRQMFAFARDGGLPLSSILYRMNPRVRTPVNCVWASAFVAFILGLLALGGTAASSAIFSLGIAAQYLAFIVPIGSRFFGGTPWIPGPFSLGRWGLPVGIVAIAWMMFSIIIFTFPASPDPDSTSMNWMVVVLSAWLLLCLGYYYCPRYGGVHWFVGPKANIHITERVVIEDTGSSRNEKELT</sequence>
<feature type="transmembrane region" description="Helical" evidence="6">
    <location>
        <begin position="221"/>
        <end position="240"/>
    </location>
</feature>
<evidence type="ECO:0000313" key="8">
    <source>
        <dbReference type="Proteomes" id="UP000016930"/>
    </source>
</evidence>